<dbReference type="Proteomes" id="UP001597101">
    <property type="component" value="Unassembled WGS sequence"/>
</dbReference>
<dbReference type="Pfam" id="PF11716">
    <property type="entry name" value="MDMPI_N"/>
    <property type="match status" value="1"/>
</dbReference>
<dbReference type="InterPro" id="IPR034660">
    <property type="entry name" value="DinB/YfiT-like"/>
</dbReference>
<gene>
    <name evidence="2" type="ORF">ACFQ14_02065</name>
</gene>
<dbReference type="NCBIfam" id="TIGR03084">
    <property type="entry name" value="TIGR03084 family metal-binding protein"/>
    <property type="match status" value="1"/>
</dbReference>
<comment type="caution">
    <text evidence="2">The sequence shown here is derived from an EMBL/GenBank/DDBJ whole genome shotgun (WGS) entry which is preliminary data.</text>
</comment>
<protein>
    <submittedName>
        <fullName evidence="2">TIGR03084 family metal-binding protein</fullName>
    </submittedName>
</protein>
<organism evidence="2 3">
    <name type="scientific">Pseudahrensia aquimaris</name>
    <dbReference type="NCBI Taxonomy" id="744461"/>
    <lineage>
        <taxon>Bacteria</taxon>
        <taxon>Pseudomonadati</taxon>
        <taxon>Pseudomonadota</taxon>
        <taxon>Alphaproteobacteria</taxon>
        <taxon>Hyphomicrobiales</taxon>
        <taxon>Ahrensiaceae</taxon>
        <taxon>Pseudahrensia</taxon>
    </lineage>
</organism>
<proteinExistence type="predicted"/>
<keyword evidence="3" id="KW-1185">Reference proteome</keyword>
<dbReference type="EMBL" id="JBHTJV010000002">
    <property type="protein sequence ID" value="MFD0915184.1"/>
    <property type="molecule type" value="Genomic_DNA"/>
</dbReference>
<feature type="domain" description="Mycothiol-dependent maleylpyruvate isomerase metal-binding" evidence="1">
    <location>
        <begin position="9"/>
        <end position="144"/>
    </location>
</feature>
<evidence type="ECO:0000313" key="3">
    <source>
        <dbReference type="Proteomes" id="UP001597101"/>
    </source>
</evidence>
<dbReference type="SUPFAM" id="SSF109854">
    <property type="entry name" value="DinB/YfiT-like putative metalloenzymes"/>
    <property type="match status" value="1"/>
</dbReference>
<sequence>MEQAQDFLDESAALRGLVSDLDASVLRKPTAFKGWTIEDVIGHLHIWNMAADLSLRDEAGFHAFFSRVAEQLKTGSMKAFERDYLSDLTGADLVSTWWEGCKELAAHFATADPSARVVWAGPSMSVRSSATARLMETWAHGQEVYDLLGVERVNTDRIRNIVVLGVNTFGWTFKVNGLDVPDAMPHLVLTGPSGAVWTYGDESAHERIEGLAEEFCQVVTQTRNIADTRLRVTGDTATRWMALAQCFAGAAEMPPAPGTRVRAVT</sequence>
<dbReference type="InterPro" id="IPR017517">
    <property type="entry name" value="Maleyloyr_isom"/>
</dbReference>
<dbReference type="InterPro" id="IPR024344">
    <property type="entry name" value="MDMPI_metal-binding"/>
</dbReference>
<reference evidence="3" key="1">
    <citation type="journal article" date="2019" name="Int. J. Syst. Evol. Microbiol.">
        <title>The Global Catalogue of Microorganisms (GCM) 10K type strain sequencing project: providing services to taxonomists for standard genome sequencing and annotation.</title>
        <authorList>
            <consortium name="The Broad Institute Genomics Platform"/>
            <consortium name="The Broad Institute Genome Sequencing Center for Infectious Disease"/>
            <person name="Wu L."/>
            <person name="Ma J."/>
        </authorList>
    </citation>
    <scope>NUCLEOTIDE SEQUENCE [LARGE SCALE GENOMIC DNA]</scope>
    <source>
        <strain evidence="3">CCUG 60023</strain>
    </source>
</reference>
<dbReference type="Gene3D" id="1.20.120.450">
    <property type="entry name" value="dinb family like domain"/>
    <property type="match status" value="1"/>
</dbReference>
<evidence type="ECO:0000313" key="2">
    <source>
        <dbReference type="EMBL" id="MFD0915184.1"/>
    </source>
</evidence>
<dbReference type="InterPro" id="IPR017518">
    <property type="entry name" value="CHP03084"/>
</dbReference>
<evidence type="ECO:0000259" key="1">
    <source>
        <dbReference type="Pfam" id="PF11716"/>
    </source>
</evidence>
<dbReference type="NCBIfam" id="TIGR03083">
    <property type="entry name" value="maleylpyruvate isomerase family mycothiol-dependent enzyme"/>
    <property type="match status" value="1"/>
</dbReference>
<name>A0ABW3FBC4_9HYPH</name>
<dbReference type="RefSeq" id="WP_377211034.1">
    <property type="nucleotide sequence ID" value="NZ_JBHTJV010000002.1"/>
</dbReference>
<accession>A0ABW3FBC4</accession>